<dbReference type="GO" id="GO:0003677">
    <property type="term" value="F:DNA binding"/>
    <property type="evidence" value="ECO:0007669"/>
    <property type="project" value="InterPro"/>
</dbReference>
<dbReference type="EMBL" id="JACHWR010000001">
    <property type="protein sequence ID" value="MBB3040974.1"/>
    <property type="molecule type" value="Genomic_DNA"/>
</dbReference>
<dbReference type="RefSeq" id="WP_183590937.1">
    <property type="nucleotide sequence ID" value="NZ_JACHWR010000001.1"/>
</dbReference>
<sequence>MSERLLYSLEDAAKQLSVGKRKVEELVAADELETVKIGRRRLVPSEALDDYIERLRRSA</sequence>
<comment type="caution">
    <text evidence="2">The sequence shown here is derived from an EMBL/GenBank/DDBJ whole genome shotgun (WGS) entry which is preliminary data.</text>
</comment>
<dbReference type="AlphaFoldDB" id="A0A7W4VSM4"/>
<evidence type="ECO:0000313" key="2">
    <source>
        <dbReference type="EMBL" id="MBB3040974.1"/>
    </source>
</evidence>
<reference evidence="2 3" key="1">
    <citation type="submission" date="2020-08" db="EMBL/GenBank/DDBJ databases">
        <title>Sequencing the genomes of 1000 actinobacteria strains.</title>
        <authorList>
            <person name="Klenk H.-P."/>
        </authorList>
    </citation>
    <scope>NUCLEOTIDE SEQUENCE [LARGE SCALE GENOMIC DNA]</scope>
    <source>
        <strain evidence="2 3">DSM 105498</strain>
    </source>
</reference>
<dbReference type="Pfam" id="PF12728">
    <property type="entry name" value="HTH_17"/>
    <property type="match status" value="1"/>
</dbReference>
<dbReference type="InterPro" id="IPR010093">
    <property type="entry name" value="SinI_DNA-bd"/>
</dbReference>
<organism evidence="2 3">
    <name type="scientific">Nocardioides soli</name>
    <dbReference type="NCBI Taxonomy" id="1036020"/>
    <lineage>
        <taxon>Bacteria</taxon>
        <taxon>Bacillati</taxon>
        <taxon>Actinomycetota</taxon>
        <taxon>Actinomycetes</taxon>
        <taxon>Propionibacteriales</taxon>
        <taxon>Nocardioidaceae</taxon>
        <taxon>Nocardioides</taxon>
    </lineage>
</organism>
<protein>
    <submittedName>
        <fullName evidence="2">Excisionase family DNA binding protein</fullName>
    </submittedName>
</protein>
<dbReference type="Proteomes" id="UP000589626">
    <property type="component" value="Unassembled WGS sequence"/>
</dbReference>
<evidence type="ECO:0000259" key="1">
    <source>
        <dbReference type="Pfam" id="PF12728"/>
    </source>
</evidence>
<name>A0A7W4VSM4_9ACTN</name>
<keyword evidence="3" id="KW-1185">Reference proteome</keyword>
<dbReference type="NCBIfam" id="TIGR01764">
    <property type="entry name" value="excise"/>
    <property type="match status" value="1"/>
</dbReference>
<accession>A0A7W4VSM4</accession>
<proteinExistence type="predicted"/>
<evidence type="ECO:0000313" key="3">
    <source>
        <dbReference type="Proteomes" id="UP000589626"/>
    </source>
</evidence>
<dbReference type="InterPro" id="IPR041657">
    <property type="entry name" value="HTH_17"/>
</dbReference>
<gene>
    <name evidence="2" type="ORF">FHU40_000775</name>
</gene>
<feature type="domain" description="Helix-turn-helix" evidence="1">
    <location>
        <begin position="6"/>
        <end position="55"/>
    </location>
</feature>